<dbReference type="NCBIfam" id="TIGR00214">
    <property type="entry name" value="lipB"/>
    <property type="match status" value="1"/>
</dbReference>
<proteinExistence type="inferred from homology"/>
<comment type="catalytic activity">
    <reaction evidence="5 6">
        <text>octanoyl-[ACP] + L-lysyl-[protein] = N(6)-octanoyl-L-lysyl-[protein] + holo-[ACP] + H(+)</text>
        <dbReference type="Rhea" id="RHEA:17665"/>
        <dbReference type="Rhea" id="RHEA-COMP:9636"/>
        <dbReference type="Rhea" id="RHEA-COMP:9685"/>
        <dbReference type="Rhea" id="RHEA-COMP:9752"/>
        <dbReference type="Rhea" id="RHEA-COMP:9928"/>
        <dbReference type="ChEBI" id="CHEBI:15378"/>
        <dbReference type="ChEBI" id="CHEBI:29969"/>
        <dbReference type="ChEBI" id="CHEBI:64479"/>
        <dbReference type="ChEBI" id="CHEBI:78463"/>
        <dbReference type="ChEBI" id="CHEBI:78809"/>
        <dbReference type="EC" id="2.3.1.181"/>
    </reaction>
</comment>
<dbReference type="InterPro" id="IPR020605">
    <property type="entry name" value="Octanoyltransferase_CS"/>
</dbReference>
<feature type="binding site" evidence="5">
    <location>
        <begin position="155"/>
        <end position="157"/>
    </location>
    <ligand>
        <name>substrate</name>
    </ligand>
</feature>
<accession>A0ABV4TXR8</accession>
<gene>
    <name evidence="5 9" type="primary">lipB</name>
    <name evidence="9" type="ORF">ACERLL_14985</name>
</gene>
<dbReference type="PROSITE" id="PS51733">
    <property type="entry name" value="BPL_LPL_CATALYTIC"/>
    <property type="match status" value="1"/>
</dbReference>
<feature type="active site" description="Acyl-thioester intermediate" evidence="5">
    <location>
        <position position="186"/>
    </location>
</feature>
<evidence type="ECO:0000256" key="3">
    <source>
        <dbReference type="ARBA" id="ARBA00023315"/>
    </source>
</evidence>
<dbReference type="EMBL" id="JBGUAW010000011">
    <property type="protein sequence ID" value="MFA9462121.1"/>
    <property type="molecule type" value="Genomic_DNA"/>
</dbReference>
<dbReference type="Proteomes" id="UP001575181">
    <property type="component" value="Unassembled WGS sequence"/>
</dbReference>
<keyword evidence="10" id="KW-1185">Reference proteome</keyword>
<dbReference type="RefSeq" id="WP_373656910.1">
    <property type="nucleotide sequence ID" value="NZ_JBGUAW010000011.1"/>
</dbReference>
<dbReference type="GO" id="GO:0033819">
    <property type="term" value="F:lipoyl(octanoyl) transferase activity"/>
    <property type="evidence" value="ECO:0007669"/>
    <property type="project" value="UniProtKB-EC"/>
</dbReference>
<evidence type="ECO:0000313" key="10">
    <source>
        <dbReference type="Proteomes" id="UP001575181"/>
    </source>
</evidence>
<dbReference type="PIRSF" id="PIRSF016262">
    <property type="entry name" value="LPLase"/>
    <property type="match status" value="1"/>
</dbReference>
<dbReference type="SUPFAM" id="SSF55681">
    <property type="entry name" value="Class II aaRS and biotin synthetases"/>
    <property type="match status" value="1"/>
</dbReference>
<keyword evidence="2 5" id="KW-0808">Transferase</keyword>
<name>A0ABV4TXR8_9GAMM</name>
<feature type="binding site" evidence="5">
    <location>
        <begin position="168"/>
        <end position="170"/>
    </location>
    <ligand>
        <name>substrate</name>
    </ligand>
</feature>
<keyword evidence="5" id="KW-0963">Cytoplasm</keyword>
<dbReference type="PROSITE" id="PS01313">
    <property type="entry name" value="LIPB"/>
    <property type="match status" value="1"/>
</dbReference>
<evidence type="ECO:0000259" key="8">
    <source>
        <dbReference type="PROSITE" id="PS51733"/>
    </source>
</evidence>
<dbReference type="NCBIfam" id="NF010922">
    <property type="entry name" value="PRK14342.1"/>
    <property type="match status" value="1"/>
</dbReference>
<dbReference type="InterPro" id="IPR000544">
    <property type="entry name" value="Octanoyltransferase"/>
</dbReference>
<comment type="function">
    <text evidence="4 5 6">Catalyzes the transfer of endogenously produced octanoic acid from octanoyl-acyl-carrier-protein onto the lipoyl domains of lipoate-dependent enzymes. Lipoyl-ACP can also act as a substrate although octanoyl-ACP is likely to be the physiological substrate.</text>
</comment>
<dbReference type="Gene3D" id="3.30.930.10">
    <property type="entry name" value="Bira Bifunctional Protein, Domain 2"/>
    <property type="match status" value="1"/>
</dbReference>
<comment type="subcellular location">
    <subcellularLocation>
        <location evidence="5">Cytoplasm</location>
    </subcellularLocation>
</comment>
<feature type="compositionally biased region" description="Low complexity" evidence="7">
    <location>
        <begin position="1"/>
        <end position="17"/>
    </location>
</feature>
<comment type="similarity">
    <text evidence="5 6">Belongs to the LipB family.</text>
</comment>
<feature type="binding site" evidence="5">
    <location>
        <begin position="85"/>
        <end position="92"/>
    </location>
    <ligand>
        <name>substrate</name>
    </ligand>
</feature>
<keyword evidence="3 5" id="KW-0012">Acyltransferase</keyword>
<evidence type="ECO:0000256" key="6">
    <source>
        <dbReference type="PIRNR" id="PIRNR016262"/>
    </source>
</evidence>
<dbReference type="HAMAP" id="MF_00013">
    <property type="entry name" value="LipB"/>
    <property type="match status" value="1"/>
</dbReference>
<dbReference type="InterPro" id="IPR045864">
    <property type="entry name" value="aa-tRNA-synth_II/BPL/LPL"/>
</dbReference>
<protein>
    <recommendedName>
        <fullName evidence="5 6">Octanoyltransferase</fullName>
        <ecNumber evidence="5 6">2.3.1.181</ecNumber>
    </recommendedName>
    <alternativeName>
        <fullName evidence="5">Lipoate-protein ligase B</fullName>
    </alternativeName>
    <alternativeName>
        <fullName evidence="5">Lipoyl/octanoyl transferase</fullName>
    </alternativeName>
    <alternativeName>
        <fullName evidence="5">Octanoyl-[acyl-carrier-protein]-protein N-octanoyltransferase</fullName>
    </alternativeName>
</protein>
<evidence type="ECO:0000256" key="1">
    <source>
        <dbReference type="ARBA" id="ARBA00004821"/>
    </source>
</evidence>
<feature type="site" description="Lowers pKa of active site Cys" evidence="5">
    <location>
        <position position="152"/>
    </location>
</feature>
<organism evidence="9 10">
    <name type="scientific">Thiohalorhabdus methylotrophus</name>
    <dbReference type="NCBI Taxonomy" id="3242694"/>
    <lineage>
        <taxon>Bacteria</taxon>
        <taxon>Pseudomonadati</taxon>
        <taxon>Pseudomonadota</taxon>
        <taxon>Gammaproteobacteria</taxon>
        <taxon>Thiohalorhabdales</taxon>
        <taxon>Thiohalorhabdaceae</taxon>
        <taxon>Thiohalorhabdus</taxon>
    </lineage>
</organism>
<dbReference type="PANTHER" id="PTHR10993">
    <property type="entry name" value="OCTANOYLTRANSFERASE"/>
    <property type="match status" value="1"/>
</dbReference>
<evidence type="ECO:0000313" key="9">
    <source>
        <dbReference type="EMBL" id="MFA9462121.1"/>
    </source>
</evidence>
<evidence type="ECO:0000256" key="4">
    <source>
        <dbReference type="ARBA" id="ARBA00024732"/>
    </source>
</evidence>
<evidence type="ECO:0000256" key="5">
    <source>
        <dbReference type="HAMAP-Rule" id="MF_00013"/>
    </source>
</evidence>
<dbReference type="InterPro" id="IPR004143">
    <property type="entry name" value="BPL_LPL_catalytic"/>
</dbReference>
<dbReference type="EC" id="2.3.1.181" evidence="5 6"/>
<dbReference type="CDD" id="cd16444">
    <property type="entry name" value="LipB"/>
    <property type="match status" value="1"/>
</dbReference>
<sequence length="229" mass="24684">MPISSPIPTSSPPSETEGSPRVHELGLRDYSSVWAAMQAFTAERDAATPDELWLVEHPPVFTQGRNGKPEHLLHVTGIPVVETDRGGQVTYHGPGQCVAYPLLDLRRRGWGIRTYVAALEQAVIDFLAGFGLAGTRREGAPGIYLDRPGQPKIASIGLRVRGGCTYHGVSLNLTNDLGPFAMINPCGYAGMAVTRLADHVPDLDADAARQAFTAALQHTFRLSQEPLHG</sequence>
<evidence type="ECO:0000256" key="7">
    <source>
        <dbReference type="SAM" id="MobiDB-lite"/>
    </source>
</evidence>
<comment type="caution">
    <text evidence="9">The sequence shown here is derived from an EMBL/GenBank/DDBJ whole genome shotgun (WGS) entry which is preliminary data.</text>
</comment>
<evidence type="ECO:0000256" key="2">
    <source>
        <dbReference type="ARBA" id="ARBA00022679"/>
    </source>
</evidence>
<feature type="domain" description="BPL/LPL catalytic" evidence="8">
    <location>
        <begin position="46"/>
        <end position="224"/>
    </location>
</feature>
<feature type="region of interest" description="Disordered" evidence="7">
    <location>
        <begin position="1"/>
        <end position="21"/>
    </location>
</feature>
<reference evidence="9 10" key="1">
    <citation type="submission" date="2024-08" db="EMBL/GenBank/DDBJ databases">
        <title>Whole-genome sequencing of halo(alkali)philic microorganisms from hypersaline lakes.</title>
        <authorList>
            <person name="Sorokin D.Y."/>
            <person name="Merkel A.Y."/>
            <person name="Messina E."/>
            <person name="Yakimov M."/>
        </authorList>
    </citation>
    <scope>NUCLEOTIDE SEQUENCE [LARGE SCALE GENOMIC DNA]</scope>
    <source>
        <strain evidence="9 10">Cl-TMA</strain>
    </source>
</reference>
<dbReference type="Pfam" id="PF21948">
    <property type="entry name" value="LplA-B_cat"/>
    <property type="match status" value="1"/>
</dbReference>
<dbReference type="PANTHER" id="PTHR10993:SF7">
    <property type="entry name" value="LIPOYLTRANSFERASE 2, MITOCHONDRIAL-RELATED"/>
    <property type="match status" value="1"/>
</dbReference>
<comment type="miscellaneous">
    <text evidence="5">In the reaction, the free carboxyl group of octanoic acid is attached via an amide linkage to the epsilon-amino group of a specific lysine residue of lipoyl domains of lipoate-dependent enzymes.</text>
</comment>
<dbReference type="NCBIfam" id="NF010925">
    <property type="entry name" value="PRK14345.1"/>
    <property type="match status" value="1"/>
</dbReference>
<comment type="pathway">
    <text evidence="1 5 6">Protein modification; protein lipoylation via endogenous pathway; protein N(6)-(lipoyl)lysine from octanoyl-[acyl-carrier-protein]: step 1/2.</text>
</comment>